<dbReference type="CDD" id="cd05801">
    <property type="entry name" value="PGM_like3"/>
    <property type="match status" value="1"/>
</dbReference>
<feature type="domain" description="Alpha-D-phosphohexomutase alpha/beta/alpha" evidence="9">
    <location>
        <begin position="39"/>
        <end position="179"/>
    </location>
</feature>
<dbReference type="InterPro" id="IPR005843">
    <property type="entry name" value="A-D-PHexomutase_C"/>
</dbReference>
<accession>A0ABT9QAR1</accession>
<evidence type="ECO:0000259" key="8">
    <source>
        <dbReference type="Pfam" id="PF00408"/>
    </source>
</evidence>
<evidence type="ECO:0000256" key="2">
    <source>
        <dbReference type="ARBA" id="ARBA00010231"/>
    </source>
</evidence>
<dbReference type="NCBIfam" id="TIGR01132">
    <property type="entry name" value="pgm"/>
    <property type="match status" value="1"/>
</dbReference>
<dbReference type="SUPFAM" id="SSF55957">
    <property type="entry name" value="Phosphoglucomutase, C-terminal domain"/>
    <property type="match status" value="1"/>
</dbReference>
<dbReference type="GO" id="GO:0004614">
    <property type="term" value="F:phosphoglucomutase activity"/>
    <property type="evidence" value="ECO:0007669"/>
    <property type="project" value="UniProtKB-EC"/>
</dbReference>
<dbReference type="Pfam" id="PF02880">
    <property type="entry name" value="PGM_PMM_III"/>
    <property type="match status" value="1"/>
</dbReference>
<dbReference type="Pfam" id="PF02879">
    <property type="entry name" value="PGM_PMM_II"/>
    <property type="match status" value="1"/>
</dbReference>
<evidence type="ECO:0000259" key="9">
    <source>
        <dbReference type="Pfam" id="PF02878"/>
    </source>
</evidence>
<dbReference type="RefSeq" id="WP_307558272.1">
    <property type="nucleotide sequence ID" value="NZ_JAUSQU010000001.1"/>
</dbReference>
<dbReference type="PANTHER" id="PTHR45745">
    <property type="entry name" value="PHOSPHOMANNOMUTASE 45A"/>
    <property type="match status" value="1"/>
</dbReference>
<dbReference type="PROSITE" id="PS00710">
    <property type="entry name" value="PGM_PMM"/>
    <property type="match status" value="1"/>
</dbReference>
<evidence type="ECO:0000256" key="7">
    <source>
        <dbReference type="RuleBase" id="RU004326"/>
    </source>
</evidence>
<sequence>MTHERAGLPAQPSDLVDVARLVTSYYALHPDPGEVGQRVTFGTSGHRGSSLNVAFNEDHILATSQAIVEYRAAQGVDGPLFLGADTHALSEPARVSALEVFAANGVTVLIDDRDGYTPTPAVSHAILTYNRGRTAGPADGVVVTPSHNPPGDGGFKYNPPNGGPADTDATSWIQDRANALIADGLKEVRRIPYTRALAADTTGRHDFLGHYVDDLPSVLDLDAIRAAGVRIGADPLGGASVAYWGEIAERHRLDLTVVNPLTDPTWRFMTLDWDGKIRMDCSSPYAMASLIAGRDAFDVSTGNDADADRHGVVTPDGGLLNPNHYLAVAISYLYSHRPGWPADAGIGKTLVSSGMIDRVAADLGRRLMEVPVGFKWFVPGLLDGSLGFGGEESAGASFLRRDGSVWTTDKDGLILALLAAEIIATTGRSPSEHYGDLVSRFGDPAYARVDAPASREEKAVLARLSAEQVTADTLAGEPITQVLTAAPGNGAALGGVKVSTESAWFAARPSGTEDVYKIYAESFKGPEHLARVQEEARNLVSASLS</sequence>
<dbReference type="InterPro" id="IPR036900">
    <property type="entry name" value="A-D-PHexomutase_C_sf"/>
</dbReference>
<feature type="domain" description="Alpha-D-phosphohexomutase alpha/beta/alpha" evidence="10">
    <location>
        <begin position="211"/>
        <end position="317"/>
    </location>
</feature>
<evidence type="ECO:0000313" key="13">
    <source>
        <dbReference type="Proteomes" id="UP001225356"/>
    </source>
</evidence>
<dbReference type="EC" id="5.4.2.2" evidence="12"/>
<keyword evidence="3" id="KW-0597">Phosphoprotein</keyword>
<dbReference type="InterPro" id="IPR005844">
    <property type="entry name" value="A-D-PHexomutase_a/b/a-I"/>
</dbReference>
<dbReference type="Pfam" id="PF02878">
    <property type="entry name" value="PGM_PMM_I"/>
    <property type="match status" value="1"/>
</dbReference>
<comment type="cofactor">
    <cofactor evidence="1">
        <name>Mg(2+)</name>
        <dbReference type="ChEBI" id="CHEBI:18420"/>
    </cofactor>
</comment>
<reference evidence="12 13" key="1">
    <citation type="submission" date="2023-07" db="EMBL/GenBank/DDBJ databases">
        <title>Sequencing the genomes of 1000 actinobacteria strains.</title>
        <authorList>
            <person name="Klenk H.-P."/>
        </authorList>
    </citation>
    <scope>NUCLEOTIDE SEQUENCE [LARGE SCALE GENOMIC DNA]</scope>
    <source>
        <strain evidence="12 13">DSM 46740</strain>
    </source>
</reference>
<evidence type="ECO:0000256" key="4">
    <source>
        <dbReference type="ARBA" id="ARBA00022723"/>
    </source>
</evidence>
<organism evidence="12 13">
    <name type="scientific">Streptosporangium lutulentum</name>
    <dbReference type="NCBI Taxonomy" id="1461250"/>
    <lineage>
        <taxon>Bacteria</taxon>
        <taxon>Bacillati</taxon>
        <taxon>Actinomycetota</taxon>
        <taxon>Actinomycetes</taxon>
        <taxon>Streptosporangiales</taxon>
        <taxon>Streptosporangiaceae</taxon>
        <taxon>Streptosporangium</taxon>
    </lineage>
</organism>
<evidence type="ECO:0000259" key="10">
    <source>
        <dbReference type="Pfam" id="PF02879"/>
    </source>
</evidence>
<comment type="caution">
    <text evidence="12">The sequence shown here is derived from an EMBL/GenBank/DDBJ whole genome shotgun (WGS) entry which is preliminary data.</text>
</comment>
<dbReference type="EMBL" id="JAUSQU010000001">
    <property type="protein sequence ID" value="MDP9843852.1"/>
    <property type="molecule type" value="Genomic_DNA"/>
</dbReference>
<dbReference type="Proteomes" id="UP001225356">
    <property type="component" value="Unassembled WGS sequence"/>
</dbReference>
<feature type="domain" description="Alpha-D-phosphohexomutase C-terminal" evidence="8">
    <location>
        <begin position="492"/>
        <end position="538"/>
    </location>
</feature>
<comment type="similarity">
    <text evidence="2 7">Belongs to the phosphohexose mutase family.</text>
</comment>
<evidence type="ECO:0000256" key="5">
    <source>
        <dbReference type="ARBA" id="ARBA00022842"/>
    </source>
</evidence>
<evidence type="ECO:0000259" key="11">
    <source>
        <dbReference type="Pfam" id="PF02880"/>
    </source>
</evidence>
<evidence type="ECO:0000313" key="12">
    <source>
        <dbReference type="EMBL" id="MDP9843852.1"/>
    </source>
</evidence>
<dbReference type="Gene3D" id="3.40.120.10">
    <property type="entry name" value="Alpha-D-Glucose-1,6-Bisphosphate, subunit A, domain 3"/>
    <property type="match status" value="3"/>
</dbReference>
<dbReference type="Pfam" id="PF00408">
    <property type="entry name" value="PGM_PMM_IV"/>
    <property type="match status" value="1"/>
</dbReference>
<keyword evidence="5 7" id="KW-0460">Magnesium</keyword>
<keyword evidence="13" id="KW-1185">Reference proteome</keyword>
<gene>
    <name evidence="12" type="ORF">J2853_003063</name>
</gene>
<dbReference type="InterPro" id="IPR016055">
    <property type="entry name" value="A-D-PHexomutase_a/b/a-I/II/III"/>
</dbReference>
<evidence type="ECO:0000256" key="3">
    <source>
        <dbReference type="ARBA" id="ARBA00022553"/>
    </source>
</evidence>
<dbReference type="InterPro" id="IPR005852">
    <property type="entry name" value="PGM_a-D-Glc-sp"/>
</dbReference>
<dbReference type="SUPFAM" id="SSF53738">
    <property type="entry name" value="Phosphoglucomutase, first 3 domains"/>
    <property type="match status" value="3"/>
</dbReference>
<dbReference type="InterPro" id="IPR005846">
    <property type="entry name" value="A-D-PHexomutase_a/b/a-III"/>
</dbReference>
<evidence type="ECO:0000256" key="1">
    <source>
        <dbReference type="ARBA" id="ARBA00001946"/>
    </source>
</evidence>
<keyword evidence="4 7" id="KW-0479">Metal-binding</keyword>
<dbReference type="InterPro" id="IPR016066">
    <property type="entry name" value="A-D-PHexomutase_CS"/>
</dbReference>
<protein>
    <submittedName>
        <fullName evidence="12">Phosphoglucomutase</fullName>
        <ecNumber evidence="12">5.4.2.2</ecNumber>
    </submittedName>
</protein>
<dbReference type="InterPro" id="IPR005845">
    <property type="entry name" value="A-D-PHexomutase_a/b/a-II"/>
</dbReference>
<dbReference type="Gene3D" id="3.30.310.50">
    <property type="entry name" value="Alpha-D-phosphohexomutase, C-terminal domain"/>
    <property type="match status" value="1"/>
</dbReference>
<proteinExistence type="inferred from homology"/>
<dbReference type="PANTHER" id="PTHR45745:SF1">
    <property type="entry name" value="PHOSPHOGLUCOMUTASE 2B-RELATED"/>
    <property type="match status" value="1"/>
</dbReference>
<keyword evidence="6 12" id="KW-0413">Isomerase</keyword>
<name>A0ABT9QAR1_9ACTN</name>
<feature type="domain" description="Alpha-D-phosphohexomutase alpha/beta/alpha" evidence="11">
    <location>
        <begin position="321"/>
        <end position="440"/>
    </location>
</feature>
<evidence type="ECO:0000256" key="6">
    <source>
        <dbReference type="ARBA" id="ARBA00023235"/>
    </source>
</evidence>